<evidence type="ECO:0000313" key="1">
    <source>
        <dbReference type="EMBL" id="MTD15163.1"/>
    </source>
</evidence>
<dbReference type="EMBL" id="WLYK01000005">
    <property type="protein sequence ID" value="MTD15163.1"/>
    <property type="molecule type" value="Genomic_DNA"/>
</dbReference>
<dbReference type="RefSeq" id="WP_154769120.1">
    <property type="nucleotide sequence ID" value="NZ_WLYK01000005.1"/>
</dbReference>
<dbReference type="InterPro" id="IPR029069">
    <property type="entry name" value="HotDog_dom_sf"/>
</dbReference>
<dbReference type="Proteomes" id="UP000460221">
    <property type="component" value="Unassembled WGS sequence"/>
</dbReference>
<comment type="caution">
    <text evidence="1">The sequence shown here is derived from an EMBL/GenBank/DDBJ whole genome shotgun (WGS) entry which is preliminary data.</text>
</comment>
<accession>A0A7K1FPK6</accession>
<dbReference type="Gene3D" id="3.10.129.10">
    <property type="entry name" value="Hotdog Thioesterase"/>
    <property type="match status" value="2"/>
</dbReference>
<sequence length="268" mass="28810">MSDKQSGGQEFPYRELGAERLFRVHDVQPGRVGVVGHMSAGDWMLGPDGIRSPGSLGVLIDDTLGYAMVASQPPGGWTTSTEITMEVFDAFRHSTSDLVAEARVADKSSHGYLASCTIKDAEGTQVAACHMRGRSMHFDRTAQPLPARAPEGVDLPGQLILQDTVRDEQSAELRFEVVPAIQNPMFNLHGGVGFCAIAMSAGHLLQGLDPRFAATSIHAFYPRPVPGGSLATVRSELRTRTRTLAMVDVEIKSEGKTRVVGRVVGEAL</sequence>
<dbReference type="SUPFAM" id="SSF54637">
    <property type="entry name" value="Thioesterase/thiol ester dehydrase-isomerase"/>
    <property type="match status" value="2"/>
</dbReference>
<name>A0A7K1FPK6_9ACTN</name>
<organism evidence="1 2">
    <name type="scientific">Nakamurella alba</name>
    <dbReference type="NCBI Taxonomy" id="2665158"/>
    <lineage>
        <taxon>Bacteria</taxon>
        <taxon>Bacillati</taxon>
        <taxon>Actinomycetota</taxon>
        <taxon>Actinomycetes</taxon>
        <taxon>Nakamurellales</taxon>
        <taxon>Nakamurellaceae</taxon>
        <taxon>Nakamurella</taxon>
    </lineage>
</organism>
<protein>
    <recommendedName>
        <fullName evidence="3">PaaI family thioesterase</fullName>
    </recommendedName>
</protein>
<dbReference type="AlphaFoldDB" id="A0A7K1FPK6"/>
<evidence type="ECO:0008006" key="3">
    <source>
        <dbReference type="Google" id="ProtNLM"/>
    </source>
</evidence>
<gene>
    <name evidence="1" type="ORF">GIS00_14565</name>
</gene>
<proteinExistence type="predicted"/>
<reference evidence="1 2" key="1">
    <citation type="submission" date="2019-11" db="EMBL/GenBank/DDBJ databases">
        <authorList>
            <person name="Jiang L.-Q."/>
        </authorList>
    </citation>
    <scope>NUCLEOTIDE SEQUENCE [LARGE SCALE GENOMIC DNA]</scope>
    <source>
        <strain evidence="1 2">YIM 132087</strain>
    </source>
</reference>
<evidence type="ECO:0000313" key="2">
    <source>
        <dbReference type="Proteomes" id="UP000460221"/>
    </source>
</evidence>
<keyword evidence="2" id="KW-1185">Reference proteome</keyword>